<feature type="signal peptide" evidence="1">
    <location>
        <begin position="1"/>
        <end position="25"/>
    </location>
</feature>
<sequence>MSRLRKLKPFTAIMLAFFMVFQLFAGTPKVNAAESASVPPASSSNGSSLGQAVIGEVVSISGTELVLKQEAIRPDQGTDEEMEASELPSGLADYVTVRLTSQTVYQTVSGGSPIQVGSGLLVAGQLAGGKLIADFVSDMSKAAPIENPVLPDAMTEATEPSPLGAESAPEFTGTGDEADFGVVSPTSVEKLQPQMKAMAAASATTTNSVEYRLKGQSGFPGIHWNWPIIDIVDLGDLVKIGVWFEFNAGMGAAWDWPVDANFKLPKLEVGQTSKFTVQMTPKGVGANEHTMYSTYGVGFYVHFILQALGKQYNLGIPVLNFGFGNSTNKAAPFDGSYFWMDRTTNITIPIPIPKTPLKFKISFLLDYMLHGNDPFIMDSTRPSAAGAVVKDRFNYTADRHVVKSSTWDITPTATSGTIQFPEVQYAPSVNYAQLQIKVGGSAGMIPIPAFPYPPISIYTHFTLGAAGTPPAVTFTAAPEMTTEPYLPGGKVGQPYRAELKPAGGYPFTAEQQAANGYGSYKLAIVSGKLPKGLALDPIAGVIEGTPLAPNENEEIVLRMTDAENYSKDFTFKIPIMQTATSRIQIGQFVNQPYSYQLGVKGGTAPFSWALKSGQLPPGLALHASTGVLSGTPTTVGTYPMTFRVVDSTSAATKGRWAVWKKRLK</sequence>
<dbReference type="AlphaFoldDB" id="A0A7G5C092"/>
<protein>
    <submittedName>
        <fullName evidence="2">Uncharacterized protein</fullName>
    </submittedName>
</protein>
<organism evidence="2 3">
    <name type="scientific">Cohnella cholangitidis</name>
    <dbReference type="NCBI Taxonomy" id="2598458"/>
    <lineage>
        <taxon>Bacteria</taxon>
        <taxon>Bacillati</taxon>
        <taxon>Bacillota</taxon>
        <taxon>Bacilli</taxon>
        <taxon>Bacillales</taxon>
        <taxon>Paenibacillaceae</taxon>
        <taxon>Cohnella</taxon>
    </lineage>
</organism>
<dbReference type="GO" id="GO:0016020">
    <property type="term" value="C:membrane"/>
    <property type="evidence" value="ECO:0007669"/>
    <property type="project" value="InterPro"/>
</dbReference>
<name>A0A7G5C092_9BACL</name>
<keyword evidence="1" id="KW-0732">Signal</keyword>
<gene>
    <name evidence="2" type="ORF">FPL14_16600</name>
</gene>
<dbReference type="EMBL" id="CP041969">
    <property type="protein sequence ID" value="QMV42626.1"/>
    <property type="molecule type" value="Genomic_DNA"/>
</dbReference>
<reference evidence="2 3" key="1">
    <citation type="submission" date="2019-07" db="EMBL/GenBank/DDBJ databases">
        <authorList>
            <person name="Kim J.K."/>
            <person name="Cheong H.-M."/>
            <person name="Choi Y."/>
            <person name="Hwang K.J."/>
            <person name="Lee S."/>
            <person name="Choi C."/>
        </authorList>
    </citation>
    <scope>NUCLEOTIDE SEQUENCE [LARGE SCALE GENOMIC DNA]</scope>
    <source>
        <strain evidence="2 3">KS 22</strain>
    </source>
</reference>
<dbReference type="Gene3D" id="2.60.40.10">
    <property type="entry name" value="Immunoglobulins"/>
    <property type="match status" value="2"/>
</dbReference>
<evidence type="ECO:0000313" key="2">
    <source>
        <dbReference type="EMBL" id="QMV42626.1"/>
    </source>
</evidence>
<evidence type="ECO:0000313" key="3">
    <source>
        <dbReference type="Proteomes" id="UP000515679"/>
    </source>
</evidence>
<feature type="chain" id="PRO_5039680244" evidence="1">
    <location>
        <begin position="26"/>
        <end position="664"/>
    </location>
</feature>
<dbReference type="InterPro" id="IPR013783">
    <property type="entry name" value="Ig-like_fold"/>
</dbReference>
<dbReference type="GO" id="GO:0005509">
    <property type="term" value="F:calcium ion binding"/>
    <property type="evidence" value="ECO:0007669"/>
    <property type="project" value="InterPro"/>
</dbReference>
<dbReference type="Pfam" id="PF05345">
    <property type="entry name" value="He_PIG"/>
    <property type="match status" value="2"/>
</dbReference>
<dbReference type="Proteomes" id="UP000515679">
    <property type="component" value="Chromosome"/>
</dbReference>
<dbReference type="RefSeq" id="WP_182298811.1">
    <property type="nucleotide sequence ID" value="NZ_CP041969.1"/>
</dbReference>
<keyword evidence="3" id="KW-1185">Reference proteome</keyword>
<proteinExistence type="predicted"/>
<evidence type="ECO:0000256" key="1">
    <source>
        <dbReference type="SAM" id="SignalP"/>
    </source>
</evidence>
<accession>A0A7G5C092</accession>
<dbReference type="SUPFAM" id="SSF49313">
    <property type="entry name" value="Cadherin-like"/>
    <property type="match status" value="1"/>
</dbReference>
<dbReference type="KEGG" id="cchl:FPL14_16600"/>
<dbReference type="InterPro" id="IPR015919">
    <property type="entry name" value="Cadherin-like_sf"/>
</dbReference>